<protein>
    <submittedName>
        <fullName evidence="2">Uncharacterized protein</fullName>
    </submittedName>
</protein>
<dbReference type="Proteomes" id="UP001219934">
    <property type="component" value="Unassembled WGS sequence"/>
</dbReference>
<dbReference type="EMBL" id="JAPTMU010000018">
    <property type="protein sequence ID" value="KAJ4928425.1"/>
    <property type="molecule type" value="Genomic_DNA"/>
</dbReference>
<feature type="region of interest" description="Disordered" evidence="1">
    <location>
        <begin position="1"/>
        <end position="55"/>
    </location>
</feature>
<name>A0AAD6FC65_9TELE</name>
<evidence type="ECO:0000313" key="2">
    <source>
        <dbReference type="EMBL" id="KAJ4928425.1"/>
    </source>
</evidence>
<gene>
    <name evidence="2" type="ORF">JOQ06_016217</name>
</gene>
<evidence type="ECO:0000313" key="3">
    <source>
        <dbReference type="Proteomes" id="UP001219934"/>
    </source>
</evidence>
<evidence type="ECO:0000256" key="1">
    <source>
        <dbReference type="SAM" id="MobiDB-lite"/>
    </source>
</evidence>
<feature type="compositionally biased region" description="Polar residues" evidence="1">
    <location>
        <begin position="20"/>
        <end position="34"/>
    </location>
</feature>
<dbReference type="AlphaFoldDB" id="A0AAD6FC65"/>
<accession>A0AAD6FC65</accession>
<comment type="caution">
    <text evidence="2">The sequence shown here is derived from an EMBL/GenBank/DDBJ whole genome shotgun (WGS) entry which is preliminary data.</text>
</comment>
<sequence>MFPISSSRQGRYGRRKLAVQSEQRQQGETISAQTAGGFGGSSAERYQGRPNQLCPRASPRLRPAGALCLASHPDIFTSIPLPSLPIRPCPAQTWQPAGVIRVSAPLARLCARIVCKHQAGTFIPDVAMIRRKGRLFPRGGCSEMETLFCFPKGELLPPSGRHLLVLVGRDSWCCESGRRNPRTGYFPTPGSHPHPSHPHRIDLSLKGLPHCICSLVLDVMMIH</sequence>
<organism evidence="2 3">
    <name type="scientific">Pogonophryne albipinna</name>
    <dbReference type="NCBI Taxonomy" id="1090488"/>
    <lineage>
        <taxon>Eukaryota</taxon>
        <taxon>Metazoa</taxon>
        <taxon>Chordata</taxon>
        <taxon>Craniata</taxon>
        <taxon>Vertebrata</taxon>
        <taxon>Euteleostomi</taxon>
        <taxon>Actinopterygii</taxon>
        <taxon>Neopterygii</taxon>
        <taxon>Teleostei</taxon>
        <taxon>Neoteleostei</taxon>
        <taxon>Acanthomorphata</taxon>
        <taxon>Eupercaria</taxon>
        <taxon>Perciformes</taxon>
        <taxon>Notothenioidei</taxon>
        <taxon>Pogonophryne</taxon>
    </lineage>
</organism>
<keyword evidence="3" id="KW-1185">Reference proteome</keyword>
<reference evidence="2" key="1">
    <citation type="submission" date="2022-11" db="EMBL/GenBank/DDBJ databases">
        <title>Chromosome-level genome of Pogonophryne albipinna.</title>
        <authorList>
            <person name="Jo E."/>
        </authorList>
    </citation>
    <scope>NUCLEOTIDE SEQUENCE</scope>
    <source>
        <strain evidence="2">SGF0006</strain>
        <tissue evidence="2">Muscle</tissue>
    </source>
</reference>
<proteinExistence type="predicted"/>